<feature type="domain" description="UspA" evidence="1">
    <location>
        <begin position="22"/>
        <end position="145"/>
    </location>
</feature>
<sequence length="283" mass="31657">MEMTRNKHKIALFTDLQGDISSLLKSAVSLAQIINGEIEVLNVTKPTAVIGKENQLSAMRTLNREYIQTEKRMKNILSPIIDNYGVAINYSSTFGNIRNEIDRYLHENDPDIIVLGRHKSKHFNTAENRVINFVLSVFKGPVLIVSHDKGLEPGMKIGIGSLNCSEGIFGSSFTEELFLHSNSPLKSFNIGESSNFPPQTAGSEGRKTINFVFDLNENTVNNLPVYLSISNIDLLLLDGGNKEKEDLSRLLNIYDKVKKSDINIMITGEKHTHYDFNTTLKIA</sequence>
<keyword evidence="3" id="KW-1185">Reference proteome</keyword>
<reference evidence="3" key="1">
    <citation type="submission" date="2016-11" db="EMBL/GenBank/DDBJ databases">
        <authorList>
            <person name="Varghese N."/>
            <person name="Submissions S."/>
        </authorList>
    </citation>
    <scope>NUCLEOTIDE SEQUENCE [LARGE SCALE GENOMIC DNA]</scope>
    <source>
        <strain evidence="3">DSM 17539</strain>
    </source>
</reference>
<dbReference type="Gene3D" id="3.40.50.620">
    <property type="entry name" value="HUPs"/>
    <property type="match status" value="1"/>
</dbReference>
<name>A0A1M4UT54_9FLAO</name>
<evidence type="ECO:0000313" key="3">
    <source>
        <dbReference type="Proteomes" id="UP000184406"/>
    </source>
</evidence>
<dbReference type="Proteomes" id="UP000184406">
    <property type="component" value="Unassembled WGS sequence"/>
</dbReference>
<dbReference type="SUPFAM" id="SSF52402">
    <property type="entry name" value="Adenine nucleotide alpha hydrolases-like"/>
    <property type="match status" value="1"/>
</dbReference>
<dbReference type="AlphaFoldDB" id="A0A1M4UT54"/>
<organism evidence="2 3">
    <name type="scientific">Arenibacter palladensis</name>
    <dbReference type="NCBI Taxonomy" id="237373"/>
    <lineage>
        <taxon>Bacteria</taxon>
        <taxon>Pseudomonadati</taxon>
        <taxon>Bacteroidota</taxon>
        <taxon>Flavobacteriia</taxon>
        <taxon>Flavobacteriales</taxon>
        <taxon>Flavobacteriaceae</taxon>
        <taxon>Arenibacter</taxon>
    </lineage>
</organism>
<proteinExistence type="predicted"/>
<evidence type="ECO:0000259" key="1">
    <source>
        <dbReference type="Pfam" id="PF00582"/>
    </source>
</evidence>
<dbReference type="Pfam" id="PF00582">
    <property type="entry name" value="Usp"/>
    <property type="match status" value="1"/>
</dbReference>
<gene>
    <name evidence="2" type="ORF">SAMN03080594_101735</name>
</gene>
<dbReference type="EMBL" id="FQUX01000001">
    <property type="protein sequence ID" value="SHE59817.1"/>
    <property type="molecule type" value="Genomic_DNA"/>
</dbReference>
<accession>A0A1M4UT54</accession>
<dbReference type="InterPro" id="IPR006016">
    <property type="entry name" value="UspA"/>
</dbReference>
<evidence type="ECO:0000313" key="2">
    <source>
        <dbReference type="EMBL" id="SHE59817.1"/>
    </source>
</evidence>
<dbReference type="OrthoDB" id="1198867at2"/>
<dbReference type="InterPro" id="IPR014729">
    <property type="entry name" value="Rossmann-like_a/b/a_fold"/>
</dbReference>
<protein>
    <submittedName>
        <fullName evidence="2">Nucleotide-binding universal stress protein, UspA family</fullName>
    </submittedName>
</protein>